<dbReference type="Pfam" id="PF12222">
    <property type="entry name" value="PNGaseA"/>
    <property type="match status" value="1"/>
</dbReference>
<keyword evidence="1" id="KW-0732">Signal</keyword>
<name>A0ABS4DME9_9GAMM</name>
<gene>
    <name evidence="3" type="ORF">J7I44_07985</name>
</gene>
<dbReference type="EMBL" id="JAGJRS010000016">
    <property type="protein sequence ID" value="MBP1474235.1"/>
    <property type="molecule type" value="Genomic_DNA"/>
</dbReference>
<dbReference type="PANTHER" id="PTHR31104">
    <property type="entry name" value="PEPTIDE-N4-(N-ACETYL-BETA-GLUCOSAMINYL)ASPARAGINE AMIDASE A PROTEIN"/>
    <property type="match status" value="1"/>
</dbReference>
<feature type="chain" id="PRO_5045170908" description="Peptide N-acetyl-beta-D-glucosaminyl asparaginase amidase A N-terminal domain-containing protein" evidence="1">
    <location>
        <begin position="31"/>
        <end position="624"/>
    </location>
</feature>
<dbReference type="InterPro" id="IPR056948">
    <property type="entry name" value="PNGaseA_N"/>
</dbReference>
<keyword evidence="4" id="KW-1185">Reference proteome</keyword>
<evidence type="ECO:0000313" key="4">
    <source>
        <dbReference type="Proteomes" id="UP000823790"/>
    </source>
</evidence>
<accession>A0ABS4DME9</accession>
<reference evidence="3 4" key="1">
    <citation type="submission" date="2021-04" db="EMBL/GenBank/DDBJ databases">
        <authorList>
            <person name="Huq M.A."/>
        </authorList>
    </citation>
    <scope>NUCLEOTIDE SEQUENCE [LARGE SCALE GENOMIC DNA]</scope>
    <source>
        <strain evidence="3 4">MAH-13</strain>
    </source>
</reference>
<comment type="caution">
    <text evidence="3">The sequence shown here is derived from an EMBL/GenBank/DDBJ whole genome shotgun (WGS) entry which is preliminary data.</text>
</comment>
<proteinExistence type="predicted"/>
<sequence>MSIETARQRLTQATFPVAAFALLAPCIAAASRQEAIERAGPPVPTPHTQPCEVQLFSNAPFDTPATGFVFTPPANCPGPWARVVLSVDLSGSRDARTRGIALALDDVTLFVGPTPDTAQPAQWHVERDLTDYSVLFKQPGNGALTALRAFRDTGGSSSHVTGSATLRFYPPRAGNPAPRVPDAVFPAYANQLGGPPGVKDLASLPHNIERAYLDVTANAETFWYNCITPAMAQAHPTLISPVALGLSQRGIYPAEQGCLPHSYSDVLVTVDGTPAGVAPVFPWLPTHFSINSGPRRSPFWNVVDTPTDSAQSLDFVPYRVDITPFAAILNEAGTHQVALNMTAHSDINEQWFLAPSTANLLVYLDPGKTRLAGAVTFNSLPAGLPVPAVTDGLVQDGNLLDGRVGTRLDRNFEIRGYLDTSRGRVESSVTQQSSFQNVRQFHVKDDPADDNDQPYYREDLWLQSTTQSTSRRTRNGTLLSEDQLQASYPLELHYIGAGRLTDWYSEEGTLDVDLFGGSVNVHQQRRLDVTHSRHGLSPYTTQVREEFEGNHRVDPDSDADSNWHAAHTYVFTDNRGSCYQKAVLTRNGLLDDTATGMGCPNDTNHVRWYAHPDGSADGLSWQRP</sequence>
<feature type="domain" description="Peptide N-acetyl-beta-D-glucosaminyl asparaginase amidase A N-terminal" evidence="2">
    <location>
        <begin position="51"/>
        <end position="374"/>
    </location>
</feature>
<evidence type="ECO:0000259" key="2">
    <source>
        <dbReference type="Pfam" id="PF12222"/>
    </source>
</evidence>
<feature type="signal peptide" evidence="1">
    <location>
        <begin position="1"/>
        <end position="30"/>
    </location>
</feature>
<organism evidence="3 4">
    <name type="scientific">Frateuria flava</name>
    <dbReference type="NCBI Taxonomy" id="2821489"/>
    <lineage>
        <taxon>Bacteria</taxon>
        <taxon>Pseudomonadati</taxon>
        <taxon>Pseudomonadota</taxon>
        <taxon>Gammaproteobacteria</taxon>
        <taxon>Lysobacterales</taxon>
        <taxon>Rhodanobacteraceae</taxon>
        <taxon>Frateuria</taxon>
    </lineage>
</organism>
<dbReference type="InterPro" id="IPR021102">
    <property type="entry name" value="PNGase_A"/>
</dbReference>
<dbReference type="RefSeq" id="WP_209618637.1">
    <property type="nucleotide sequence ID" value="NZ_JAGJRS010000016.1"/>
</dbReference>
<dbReference type="Proteomes" id="UP000823790">
    <property type="component" value="Unassembled WGS sequence"/>
</dbReference>
<evidence type="ECO:0000313" key="3">
    <source>
        <dbReference type="EMBL" id="MBP1474235.1"/>
    </source>
</evidence>
<protein>
    <recommendedName>
        <fullName evidence="2">Peptide N-acetyl-beta-D-glucosaminyl asparaginase amidase A N-terminal domain-containing protein</fullName>
    </recommendedName>
</protein>
<evidence type="ECO:0000256" key="1">
    <source>
        <dbReference type="SAM" id="SignalP"/>
    </source>
</evidence>